<reference evidence="1 2" key="1">
    <citation type="journal article" date="2023" name="IMA Fungus">
        <title>Comparative genomic study of the Penicillium genus elucidates a diverse pangenome and 15 lateral gene transfer events.</title>
        <authorList>
            <person name="Petersen C."/>
            <person name="Sorensen T."/>
            <person name="Nielsen M.R."/>
            <person name="Sondergaard T.E."/>
            <person name="Sorensen J.L."/>
            <person name="Fitzpatrick D.A."/>
            <person name="Frisvad J.C."/>
            <person name="Nielsen K.L."/>
        </authorList>
    </citation>
    <scope>NUCLEOTIDE SEQUENCE [LARGE SCALE GENOMIC DNA]</scope>
    <source>
        <strain evidence="1 2">IBT 35679</strain>
    </source>
</reference>
<keyword evidence="2" id="KW-1185">Reference proteome</keyword>
<evidence type="ECO:0000313" key="2">
    <source>
        <dbReference type="Proteomes" id="UP001220324"/>
    </source>
</evidence>
<dbReference type="Proteomes" id="UP001220324">
    <property type="component" value="Unassembled WGS sequence"/>
</dbReference>
<name>A0AAD6CL19_9EURO</name>
<accession>A0AAD6CL19</accession>
<organism evidence="1 2">
    <name type="scientific">Penicillium frequentans</name>
    <dbReference type="NCBI Taxonomy" id="3151616"/>
    <lineage>
        <taxon>Eukaryota</taxon>
        <taxon>Fungi</taxon>
        <taxon>Dikarya</taxon>
        <taxon>Ascomycota</taxon>
        <taxon>Pezizomycotina</taxon>
        <taxon>Eurotiomycetes</taxon>
        <taxon>Eurotiomycetidae</taxon>
        <taxon>Eurotiales</taxon>
        <taxon>Aspergillaceae</taxon>
        <taxon>Penicillium</taxon>
    </lineage>
</organism>
<proteinExistence type="predicted"/>
<dbReference type="EMBL" id="JAQIZZ010000008">
    <property type="protein sequence ID" value="KAJ5525492.1"/>
    <property type="molecule type" value="Genomic_DNA"/>
</dbReference>
<evidence type="ECO:0000313" key="1">
    <source>
        <dbReference type="EMBL" id="KAJ5525492.1"/>
    </source>
</evidence>
<gene>
    <name evidence="1" type="ORF">N7494_012142</name>
</gene>
<comment type="caution">
    <text evidence="1">The sequence shown here is derived from an EMBL/GenBank/DDBJ whole genome shotgun (WGS) entry which is preliminary data.</text>
</comment>
<sequence length="104" mass="12197">MFRRELELVSLRLSALVLFKEKCFTPYTLWDFMVIYETAQRRIEKEHDLILESESAQSMDLEMIPAKKKTALTRTAWVSETQYLCPWVLVVLDVSEDVRGAILL</sequence>
<dbReference type="AlphaFoldDB" id="A0AAD6CL19"/>
<protein>
    <submittedName>
        <fullName evidence="1">Uncharacterized protein</fullName>
    </submittedName>
</protein>